<organism evidence="1 2">
    <name type="scientific">Treponema lecithinolyticum ATCC 700332</name>
    <dbReference type="NCBI Taxonomy" id="1321815"/>
    <lineage>
        <taxon>Bacteria</taxon>
        <taxon>Pseudomonadati</taxon>
        <taxon>Spirochaetota</taxon>
        <taxon>Spirochaetia</taxon>
        <taxon>Spirochaetales</taxon>
        <taxon>Treponemataceae</taxon>
        <taxon>Treponema</taxon>
    </lineage>
</organism>
<accession>A0ABN0NYM0</accession>
<proteinExistence type="predicted"/>
<evidence type="ECO:0000313" key="1">
    <source>
        <dbReference type="EMBL" id="ERJ93069.1"/>
    </source>
</evidence>
<dbReference type="RefSeq" id="WP_021687499.1">
    <property type="nucleotide sequence ID" value="NZ_KI260567.1"/>
</dbReference>
<gene>
    <name evidence="1" type="ORF">HMPREF9193_01291</name>
</gene>
<protein>
    <submittedName>
        <fullName evidence="1">Uncharacterized protein</fullName>
    </submittedName>
</protein>
<dbReference type="Proteomes" id="UP000016649">
    <property type="component" value="Unassembled WGS sequence"/>
</dbReference>
<sequence length="96" mass="11358">MEYVFVKDSEGFVFKKLQSEISVDEKIIPEKEYLKRSGLAFYEKQFGHGGSRKNAGRKLKFEQPLEFQIRVTKDEKDFILYAREHNINYTSLMSLN</sequence>
<keyword evidence="2" id="KW-1185">Reference proteome</keyword>
<dbReference type="EMBL" id="AWVH01000031">
    <property type="protein sequence ID" value="ERJ93069.1"/>
    <property type="molecule type" value="Genomic_DNA"/>
</dbReference>
<name>A0ABN0NYM0_TRELE</name>
<comment type="caution">
    <text evidence="1">The sequence shown here is derived from an EMBL/GenBank/DDBJ whole genome shotgun (WGS) entry which is preliminary data.</text>
</comment>
<evidence type="ECO:0000313" key="2">
    <source>
        <dbReference type="Proteomes" id="UP000016649"/>
    </source>
</evidence>
<reference evidence="1 2" key="1">
    <citation type="submission" date="2013-08" db="EMBL/GenBank/DDBJ databases">
        <authorList>
            <person name="Weinstock G."/>
            <person name="Sodergren E."/>
            <person name="Wylie T."/>
            <person name="Fulton L."/>
            <person name="Fulton R."/>
            <person name="Fronick C."/>
            <person name="O'Laughlin M."/>
            <person name="Godfrey J."/>
            <person name="Miner T."/>
            <person name="Herter B."/>
            <person name="Appelbaum E."/>
            <person name="Cordes M."/>
            <person name="Lek S."/>
            <person name="Wollam A."/>
            <person name="Pepin K.H."/>
            <person name="Palsikar V.B."/>
            <person name="Mitreva M."/>
            <person name="Wilson R.K."/>
        </authorList>
    </citation>
    <scope>NUCLEOTIDE SEQUENCE [LARGE SCALE GENOMIC DNA]</scope>
    <source>
        <strain evidence="1 2">ATCC 700332</strain>
    </source>
</reference>